<gene>
    <name evidence="3" type="ORF">KQ910_13290</name>
</gene>
<feature type="region of interest" description="Disordered" evidence="1">
    <location>
        <begin position="184"/>
        <end position="214"/>
    </location>
</feature>
<accession>A0ABS6INE6</accession>
<organism evidence="3 4">
    <name type="scientific">Reyranella humidisoli</name>
    <dbReference type="NCBI Taxonomy" id="2849149"/>
    <lineage>
        <taxon>Bacteria</taxon>
        <taxon>Pseudomonadati</taxon>
        <taxon>Pseudomonadota</taxon>
        <taxon>Alphaproteobacteria</taxon>
        <taxon>Hyphomicrobiales</taxon>
        <taxon>Reyranellaceae</taxon>
        <taxon>Reyranella</taxon>
    </lineage>
</organism>
<evidence type="ECO:0000313" key="4">
    <source>
        <dbReference type="Proteomes" id="UP000727907"/>
    </source>
</evidence>
<dbReference type="Proteomes" id="UP000727907">
    <property type="component" value="Unassembled WGS sequence"/>
</dbReference>
<reference evidence="3 4" key="1">
    <citation type="submission" date="2021-06" db="EMBL/GenBank/DDBJ databases">
        <authorList>
            <person name="Lee D.H."/>
        </authorList>
    </citation>
    <scope>NUCLEOTIDE SEQUENCE [LARGE SCALE GENOMIC DNA]</scope>
    <source>
        <strain evidence="3 4">MMS21-HV4-11</strain>
    </source>
</reference>
<dbReference type="Pfam" id="PF13545">
    <property type="entry name" value="HTH_Crp_2"/>
    <property type="match status" value="1"/>
</dbReference>
<feature type="domain" description="HTH crp-type" evidence="2">
    <location>
        <begin position="117"/>
        <end position="181"/>
    </location>
</feature>
<dbReference type="RefSeq" id="WP_216960784.1">
    <property type="nucleotide sequence ID" value="NZ_JAHOPB010000001.1"/>
</dbReference>
<proteinExistence type="predicted"/>
<sequence length="214" mass="22953">MSAGQRVRTWDSEPALTLFPVSLLLSFVSPQSGVEILSLGAGGASVPDLLLGSDALGLDAVVTVEGEAWSIPSFILRQLAGEHPSVHEAMLAQCRVALREAVRHAEERTRSLQISNLARWLSRAVALTGQASFALTHETLARLLGTRRTSVTEGLAYLADRRFLLIGRRWITVIDAAGLERQGRAARGGQALPDPAEKRPPVQTHNPPLGGDVC</sequence>
<evidence type="ECO:0000313" key="3">
    <source>
        <dbReference type="EMBL" id="MBU8874743.1"/>
    </source>
</evidence>
<evidence type="ECO:0000256" key="1">
    <source>
        <dbReference type="SAM" id="MobiDB-lite"/>
    </source>
</evidence>
<dbReference type="EMBL" id="JAHOPB010000001">
    <property type="protein sequence ID" value="MBU8874743.1"/>
    <property type="molecule type" value="Genomic_DNA"/>
</dbReference>
<comment type="caution">
    <text evidence="3">The sequence shown here is derived from an EMBL/GenBank/DDBJ whole genome shotgun (WGS) entry which is preliminary data.</text>
</comment>
<protein>
    <submittedName>
        <fullName evidence="3">Helix-turn-helix domain-containing protein</fullName>
    </submittedName>
</protein>
<name>A0ABS6INE6_9HYPH</name>
<dbReference type="InterPro" id="IPR012318">
    <property type="entry name" value="HTH_CRP"/>
</dbReference>
<evidence type="ECO:0000259" key="2">
    <source>
        <dbReference type="Pfam" id="PF13545"/>
    </source>
</evidence>
<keyword evidence="4" id="KW-1185">Reference proteome</keyword>